<feature type="signal peptide" evidence="1">
    <location>
        <begin position="1"/>
        <end position="21"/>
    </location>
</feature>
<dbReference type="AlphaFoldDB" id="A0A166F0F4"/>
<dbReference type="OrthoDB" id="2795185at2759"/>
<gene>
    <name evidence="2" type="ORF">SISSUDRAFT_1044562</name>
</gene>
<keyword evidence="3" id="KW-1185">Reference proteome</keyword>
<feature type="chain" id="PRO_5007872988" evidence="1">
    <location>
        <begin position="22"/>
        <end position="263"/>
    </location>
</feature>
<reference evidence="2 3" key="1">
    <citation type="journal article" date="2016" name="Mol. Biol. Evol.">
        <title>Comparative Genomics of Early-Diverging Mushroom-Forming Fungi Provides Insights into the Origins of Lignocellulose Decay Capabilities.</title>
        <authorList>
            <person name="Nagy L.G."/>
            <person name="Riley R."/>
            <person name="Tritt A."/>
            <person name="Adam C."/>
            <person name="Daum C."/>
            <person name="Floudas D."/>
            <person name="Sun H."/>
            <person name="Yadav J.S."/>
            <person name="Pangilinan J."/>
            <person name="Larsson K.H."/>
            <person name="Matsuura K."/>
            <person name="Barry K."/>
            <person name="Labutti K."/>
            <person name="Kuo R."/>
            <person name="Ohm R.A."/>
            <person name="Bhattacharya S.S."/>
            <person name="Shirouzu T."/>
            <person name="Yoshinaga Y."/>
            <person name="Martin F.M."/>
            <person name="Grigoriev I.V."/>
            <person name="Hibbett D.S."/>
        </authorList>
    </citation>
    <scope>NUCLEOTIDE SEQUENCE [LARGE SCALE GENOMIC DNA]</scope>
    <source>
        <strain evidence="2 3">HHB10207 ss-3</strain>
    </source>
</reference>
<protein>
    <submittedName>
        <fullName evidence="2">Uncharacterized protein</fullName>
    </submittedName>
</protein>
<evidence type="ECO:0000313" key="2">
    <source>
        <dbReference type="EMBL" id="KZT40143.1"/>
    </source>
</evidence>
<proteinExistence type="predicted"/>
<accession>A0A166F0F4</accession>
<keyword evidence="1" id="KW-0732">Signal</keyword>
<organism evidence="2 3">
    <name type="scientific">Sistotremastrum suecicum HHB10207 ss-3</name>
    <dbReference type="NCBI Taxonomy" id="1314776"/>
    <lineage>
        <taxon>Eukaryota</taxon>
        <taxon>Fungi</taxon>
        <taxon>Dikarya</taxon>
        <taxon>Basidiomycota</taxon>
        <taxon>Agaricomycotina</taxon>
        <taxon>Agaricomycetes</taxon>
        <taxon>Sistotremastrales</taxon>
        <taxon>Sistotremastraceae</taxon>
        <taxon>Sistotremastrum</taxon>
    </lineage>
</organism>
<evidence type="ECO:0000256" key="1">
    <source>
        <dbReference type="SAM" id="SignalP"/>
    </source>
</evidence>
<evidence type="ECO:0000313" key="3">
    <source>
        <dbReference type="Proteomes" id="UP000076798"/>
    </source>
</evidence>
<dbReference type="Proteomes" id="UP000076798">
    <property type="component" value="Unassembled WGS sequence"/>
</dbReference>
<sequence length="263" mass="28359">MRWSPILITSVLTILTSGGSARPTSNVTSTLYKRSVVCGLNVRTAVAEDCLDNRPLLNFAQSGSLTRPTVSRVAVPNDDEIPPGAACDHVVELQVLQEAMLQSGMCQLVAVLARIGISRATQLQAMANVINGPGNLIFLDSRINRGKASYVRNAMAGAQITNEVVANVAVNAYLRDQTVSSSSLVIAQHLDATITAILNDAVARAQQIPPLHPQVRPPNQQIADQQNFRNTVLHFASIPPAQRITVTRLWSRVLRATLVSVDE</sequence>
<dbReference type="EMBL" id="KV428036">
    <property type="protein sequence ID" value="KZT40143.1"/>
    <property type="molecule type" value="Genomic_DNA"/>
</dbReference>
<name>A0A166F0F4_9AGAM</name>